<dbReference type="InterPro" id="IPR018303">
    <property type="entry name" value="ATPase_P-typ_P_site"/>
</dbReference>
<dbReference type="InterPro" id="IPR027256">
    <property type="entry name" value="P-typ_ATPase_IB"/>
</dbReference>
<dbReference type="SUPFAM" id="SSF81665">
    <property type="entry name" value="Calcium ATPase, transmembrane domain M"/>
    <property type="match status" value="1"/>
</dbReference>
<dbReference type="CDD" id="cd00371">
    <property type="entry name" value="HMA"/>
    <property type="match status" value="2"/>
</dbReference>
<feature type="transmembrane region" description="Helical" evidence="10">
    <location>
        <begin position="808"/>
        <end position="835"/>
    </location>
</feature>
<evidence type="ECO:0000256" key="8">
    <source>
        <dbReference type="ARBA" id="ARBA00022989"/>
    </source>
</evidence>
<reference evidence="12 13" key="1">
    <citation type="submission" date="2016-03" db="EMBL/GenBank/DDBJ databases">
        <authorList>
            <person name="Devillers H."/>
        </authorList>
    </citation>
    <scope>NUCLEOTIDE SEQUENCE [LARGE SCALE GENOMIC DNA]</scope>
    <source>
        <strain evidence="12">CBS 6772</strain>
    </source>
</reference>
<dbReference type="NCBIfam" id="TIGR01525">
    <property type="entry name" value="ATPase-IB_hvy"/>
    <property type="match status" value="1"/>
</dbReference>
<dbReference type="GO" id="GO:0005507">
    <property type="term" value="F:copper ion binding"/>
    <property type="evidence" value="ECO:0007669"/>
    <property type="project" value="TreeGrafter"/>
</dbReference>
<feature type="transmembrane region" description="Helical" evidence="10">
    <location>
        <begin position="471"/>
        <end position="496"/>
    </location>
</feature>
<dbReference type="InterPro" id="IPR001757">
    <property type="entry name" value="P_typ_ATPase"/>
</dbReference>
<keyword evidence="13" id="KW-1185">Reference proteome</keyword>
<dbReference type="Gene3D" id="1.20.1110.10">
    <property type="entry name" value="Calcium-transporting ATPase, transmembrane domain"/>
    <property type="match status" value="1"/>
</dbReference>
<dbReference type="Gene3D" id="3.30.70.100">
    <property type="match status" value="3"/>
</dbReference>
<dbReference type="PANTHER" id="PTHR43520:SF32">
    <property type="entry name" value="COPPER RESISTANCE P-TYPE ATPASE (EUROFUNG)"/>
    <property type="match status" value="1"/>
</dbReference>
<dbReference type="InterPro" id="IPR006121">
    <property type="entry name" value="HMA_dom"/>
</dbReference>
<keyword evidence="8 10" id="KW-1133">Transmembrane helix</keyword>
<dbReference type="InterPro" id="IPR023299">
    <property type="entry name" value="ATPase_P-typ_cyto_dom_N"/>
</dbReference>
<keyword evidence="9 10" id="KW-0472">Membrane</keyword>
<feature type="transmembrane region" description="Helical" evidence="10">
    <location>
        <begin position="600"/>
        <end position="620"/>
    </location>
</feature>
<comment type="subcellular location">
    <subcellularLocation>
        <location evidence="1">Membrane</location>
        <topology evidence="1">Multi-pass membrane protein</topology>
    </subcellularLocation>
</comment>
<keyword evidence="7" id="KW-1278">Translocase</keyword>
<evidence type="ECO:0000256" key="3">
    <source>
        <dbReference type="ARBA" id="ARBA00022692"/>
    </source>
</evidence>
<feature type="transmembrane region" description="Helical" evidence="10">
    <location>
        <begin position="1183"/>
        <end position="1205"/>
    </location>
</feature>
<dbReference type="EMBL" id="LT598491">
    <property type="protein sequence ID" value="SCW04368.1"/>
    <property type="molecule type" value="Genomic_DNA"/>
</dbReference>
<feature type="domain" description="HMA" evidence="11">
    <location>
        <begin position="285"/>
        <end position="352"/>
    </location>
</feature>
<evidence type="ECO:0000313" key="13">
    <source>
        <dbReference type="Proteomes" id="UP000190831"/>
    </source>
</evidence>
<evidence type="ECO:0000256" key="2">
    <source>
        <dbReference type="ARBA" id="ARBA00006024"/>
    </source>
</evidence>
<sequence>MRKLNIQVDNIHCEQCESFLLQILSGYFSWGDSSLDKMILSNGSSLKNPKMKQKISGSSDEESSLPIAATSCHIDRISGTVSIDFPSNSQSHNIDPPSAESPKDELIKKSVLNSLKNDLENVGFKISDMFEDNDREGKDHYSSRYQYQQKPSTFSKVMNFLLKKQEQRQRRHLEHCEMCRKGSTEIKEDDLEVVVSDPIRYRAVFAISGMTCASCGQNIETAILRALKTTVETDVPNIAVDPLTHTAVVVIPNKQIVQKIIDHVNESGYTALLVEILPVSTERRFKVTAAIGGITCAACASTISHAVGDLAFVEDVAVNVVSKTGVFILDSNDASSISLLQETIEDCGYDFTMMGNPEPIHHTSLKKQTRTVNLKIEGMLCNHCPERVNTALSKFGDAELIVEDSITLQRPYIKFTYVPDVAKKVTIRSIIEAIRDELYEGPASDVTISIVEEMSLDDHLKKMAKRETIEISVRLLISTIIAIPTFIFGVVGMSLLPEGNRFRKWLDSPIWRGNASRDTWILFILSTPIYFFIDDLFHRKAFMEVRALWRQKNNWKRRLFRFGSMNLLMSLGTSVAYFASIALLIIAANSERHGDEMGYTTTYFDSVVFLTFFLLIGRLLESFSKSRTAQAINELGSLKKHEATLVDYRSEGVFENDQILDIKYLEIGDYIKISPGESLPVDCIIVKGESEFDESALTGESIPIDHSVGEQIFAGTVNVGNKVVIGKLCSLDGSSLIDQIVKSIREGQLKRAPIERLADILTGYFVPIITLLAVITWVIWIVLGYSGALPNSYLDIDLGGWALWSLEFAISVFVVACPCGIGLAAPTALFVGAGIAARNGILARGGGAAFQEGSKVSVVCFDKTGTLTSGGKPKITNFAIHNHPKLKTIAVQVTRDMELASKHPLSACAKTFVMENFSNLIGNVKIPNVEVVAGKGLKGEIVLDNEQCDSVWSDLKPEAAIIGNEKFTEENDCHLSSTQIQLLTEWKVSGKSIIIVALKCERFFGNSKYFPVLLMAARDELRPEAKGVIKQLQNEGIECWMISGDNAITAKAIAKELNIDNIVAEVLPDEKADKVKWIQNTRIIDGKPAVVAMVGDGINDGPALASADVGIALASGSDLAMTSCDFVLLNSTNTLSSLLTLLQLSRKVFARVRFNFGWALIYNMIGVPIAAGVIYPYNNSRLSPVWASAAMAASSVSVVLSSLALKFFRPSKIINDPSYKLGLENTEVVEEKFA</sequence>
<protein>
    <submittedName>
        <fullName evidence="12">LAFE_0H11980g1_1</fullName>
    </submittedName>
</protein>
<dbReference type="GO" id="GO:0043682">
    <property type="term" value="F:P-type divalent copper transporter activity"/>
    <property type="evidence" value="ECO:0007669"/>
    <property type="project" value="TreeGrafter"/>
</dbReference>
<evidence type="ECO:0000256" key="1">
    <source>
        <dbReference type="ARBA" id="ARBA00004141"/>
    </source>
</evidence>
<dbReference type="Gene3D" id="3.40.50.1000">
    <property type="entry name" value="HAD superfamily/HAD-like"/>
    <property type="match status" value="1"/>
</dbReference>
<feature type="transmembrane region" description="Helical" evidence="10">
    <location>
        <begin position="559"/>
        <end position="588"/>
    </location>
</feature>
<dbReference type="InterPro" id="IPR023214">
    <property type="entry name" value="HAD_sf"/>
</dbReference>
<dbReference type="SUPFAM" id="SSF56784">
    <property type="entry name" value="HAD-like"/>
    <property type="match status" value="1"/>
</dbReference>
<dbReference type="GO" id="GO:0055070">
    <property type="term" value="P:copper ion homeostasis"/>
    <property type="evidence" value="ECO:0007669"/>
    <property type="project" value="TreeGrafter"/>
</dbReference>
<dbReference type="GO" id="GO:0005524">
    <property type="term" value="F:ATP binding"/>
    <property type="evidence" value="ECO:0007669"/>
    <property type="project" value="UniProtKB-UniRule"/>
</dbReference>
<dbReference type="InterPro" id="IPR044492">
    <property type="entry name" value="P_typ_ATPase_HD_dom"/>
</dbReference>
<dbReference type="PROSITE" id="PS00154">
    <property type="entry name" value="ATPASE_E1_E2"/>
    <property type="match status" value="1"/>
</dbReference>
<evidence type="ECO:0000256" key="7">
    <source>
        <dbReference type="ARBA" id="ARBA00022967"/>
    </source>
</evidence>
<accession>A0A1G4MKD8</accession>
<evidence type="ECO:0000256" key="4">
    <source>
        <dbReference type="ARBA" id="ARBA00022723"/>
    </source>
</evidence>
<keyword evidence="3 10" id="KW-0812">Transmembrane</keyword>
<dbReference type="InterPro" id="IPR036163">
    <property type="entry name" value="HMA_dom_sf"/>
</dbReference>
<dbReference type="Pfam" id="PF00702">
    <property type="entry name" value="Hydrolase"/>
    <property type="match status" value="1"/>
</dbReference>
<dbReference type="PANTHER" id="PTHR43520">
    <property type="entry name" value="ATP7, ISOFORM B"/>
    <property type="match status" value="1"/>
</dbReference>
<keyword evidence="5 10" id="KW-0547">Nucleotide-binding</keyword>
<feature type="transmembrane region" description="Helical" evidence="10">
    <location>
        <begin position="1156"/>
        <end position="1177"/>
    </location>
</feature>
<feature type="transmembrane region" description="Helical" evidence="10">
    <location>
        <begin position="764"/>
        <end position="788"/>
    </location>
</feature>
<dbReference type="SFLD" id="SFLDG00002">
    <property type="entry name" value="C1.7:_P-type_atpase_like"/>
    <property type="match status" value="1"/>
</dbReference>
<dbReference type="Pfam" id="PF00122">
    <property type="entry name" value="E1-E2_ATPase"/>
    <property type="match status" value="1"/>
</dbReference>
<dbReference type="SFLD" id="SFLDS00003">
    <property type="entry name" value="Haloacid_Dehalogenase"/>
    <property type="match status" value="1"/>
</dbReference>
<evidence type="ECO:0000256" key="6">
    <source>
        <dbReference type="ARBA" id="ARBA00022840"/>
    </source>
</evidence>
<evidence type="ECO:0000259" key="11">
    <source>
        <dbReference type="PROSITE" id="PS50846"/>
    </source>
</evidence>
<dbReference type="InterPro" id="IPR023298">
    <property type="entry name" value="ATPase_P-typ_TM_dom_sf"/>
</dbReference>
<organism evidence="12 13">
    <name type="scientific">Lachancea fermentati</name>
    <name type="common">Zygosaccharomyces fermentati</name>
    <dbReference type="NCBI Taxonomy" id="4955"/>
    <lineage>
        <taxon>Eukaryota</taxon>
        <taxon>Fungi</taxon>
        <taxon>Dikarya</taxon>
        <taxon>Ascomycota</taxon>
        <taxon>Saccharomycotina</taxon>
        <taxon>Saccharomycetes</taxon>
        <taxon>Saccharomycetales</taxon>
        <taxon>Saccharomycetaceae</taxon>
        <taxon>Lachancea</taxon>
    </lineage>
</organism>
<dbReference type="PROSITE" id="PS01047">
    <property type="entry name" value="HMA_1"/>
    <property type="match status" value="1"/>
</dbReference>
<dbReference type="PROSITE" id="PS01229">
    <property type="entry name" value="COF_2"/>
    <property type="match status" value="1"/>
</dbReference>
<keyword evidence="4 10" id="KW-0479">Metal-binding</keyword>
<evidence type="ECO:0000313" key="12">
    <source>
        <dbReference type="EMBL" id="SCW04368.1"/>
    </source>
</evidence>
<dbReference type="NCBIfam" id="TIGR01494">
    <property type="entry name" value="ATPase_P-type"/>
    <property type="match status" value="2"/>
</dbReference>
<dbReference type="PROSITE" id="PS50846">
    <property type="entry name" value="HMA_2"/>
    <property type="match status" value="1"/>
</dbReference>
<dbReference type="GO" id="GO:0016887">
    <property type="term" value="F:ATP hydrolysis activity"/>
    <property type="evidence" value="ECO:0007669"/>
    <property type="project" value="InterPro"/>
</dbReference>
<dbReference type="Gene3D" id="3.40.1110.10">
    <property type="entry name" value="Calcium-transporting ATPase, cytoplasmic domain N"/>
    <property type="match status" value="1"/>
</dbReference>
<dbReference type="SFLD" id="SFLDF00027">
    <property type="entry name" value="p-type_atpase"/>
    <property type="match status" value="1"/>
</dbReference>
<dbReference type="SUPFAM" id="SSF81653">
    <property type="entry name" value="Calcium ATPase, transduction domain A"/>
    <property type="match status" value="1"/>
</dbReference>
<gene>
    <name evidence="12" type="ORF">LAFE_0H11980G</name>
</gene>
<dbReference type="STRING" id="4955.A0A1G4MKD8"/>
<dbReference type="SUPFAM" id="SSF55008">
    <property type="entry name" value="HMA, heavy metal-associated domain"/>
    <property type="match status" value="3"/>
</dbReference>
<dbReference type="InterPro" id="IPR017969">
    <property type="entry name" value="Heavy-metal-associated_CS"/>
</dbReference>
<dbReference type="SUPFAM" id="SSF81660">
    <property type="entry name" value="Metal cation-transporting ATPase, ATP-binding domain N"/>
    <property type="match status" value="1"/>
</dbReference>
<keyword evidence="6 10" id="KW-0067">ATP-binding</keyword>
<comment type="similarity">
    <text evidence="2 10">Belongs to the cation transport ATPase (P-type) (TC 3.A.3) family. Type IB subfamily.</text>
</comment>
<dbReference type="OMA" id="QGMKGTF"/>
<evidence type="ECO:0000256" key="5">
    <source>
        <dbReference type="ARBA" id="ARBA00022741"/>
    </source>
</evidence>
<dbReference type="AlphaFoldDB" id="A0A1G4MKD8"/>
<dbReference type="PRINTS" id="PR00119">
    <property type="entry name" value="CATATPASE"/>
</dbReference>
<feature type="transmembrane region" description="Helical" evidence="10">
    <location>
        <begin position="520"/>
        <end position="538"/>
    </location>
</feature>
<dbReference type="Pfam" id="PF00403">
    <property type="entry name" value="HMA"/>
    <property type="match status" value="1"/>
</dbReference>
<evidence type="ECO:0000256" key="10">
    <source>
        <dbReference type="RuleBase" id="RU362081"/>
    </source>
</evidence>
<dbReference type="InterPro" id="IPR008250">
    <property type="entry name" value="ATPase_P-typ_transduc_dom_A_sf"/>
</dbReference>
<dbReference type="InterPro" id="IPR059000">
    <property type="entry name" value="ATPase_P-type_domA"/>
</dbReference>
<dbReference type="InterPro" id="IPR036412">
    <property type="entry name" value="HAD-like_sf"/>
</dbReference>
<dbReference type="GO" id="GO:0016020">
    <property type="term" value="C:membrane"/>
    <property type="evidence" value="ECO:0007669"/>
    <property type="project" value="UniProtKB-SubCell"/>
</dbReference>
<name>A0A1G4MKD8_LACFM</name>
<dbReference type="Gene3D" id="2.70.150.10">
    <property type="entry name" value="Calcium-transporting ATPase, cytoplasmic transduction domain A"/>
    <property type="match status" value="1"/>
</dbReference>
<evidence type="ECO:0000256" key="9">
    <source>
        <dbReference type="ARBA" id="ARBA00023136"/>
    </source>
</evidence>
<dbReference type="Proteomes" id="UP000190831">
    <property type="component" value="Chromosome H"/>
</dbReference>
<proteinExistence type="inferred from homology"/>
<dbReference type="OrthoDB" id="432719at2759"/>